<keyword evidence="5 6" id="KW-0472">Membrane</keyword>
<dbReference type="PANTHER" id="PTHR31885">
    <property type="entry name" value="GH04784P"/>
    <property type="match status" value="1"/>
</dbReference>
<evidence type="ECO:0000256" key="6">
    <source>
        <dbReference type="SAM" id="Phobius"/>
    </source>
</evidence>
<keyword evidence="8" id="KW-1185">Reference proteome</keyword>
<name>A0AA90R7W8_9BACI</name>
<keyword evidence="4 6" id="KW-1133">Transmembrane helix</keyword>
<sequence>MCWTGFLSQNIWAIIGSILFVLSDSILSWNLFVSEIPYSDILIMTTYYTAQFLIAHSLRLFPSFGKYSSGEK</sequence>
<feature type="transmembrane region" description="Helical" evidence="6">
    <location>
        <begin position="12"/>
        <end position="32"/>
    </location>
</feature>
<dbReference type="InterPro" id="IPR012506">
    <property type="entry name" value="TMEM86B-like"/>
</dbReference>
<dbReference type="Pfam" id="PF07947">
    <property type="entry name" value="YhhN"/>
    <property type="match status" value="1"/>
</dbReference>
<protein>
    <submittedName>
        <fullName evidence="7">Lysoplasmalogenase family protein</fullName>
    </submittedName>
</protein>
<organism evidence="7 8">
    <name type="scientific">Bacillus salipaludis</name>
    <dbReference type="NCBI Taxonomy" id="2547811"/>
    <lineage>
        <taxon>Bacteria</taxon>
        <taxon>Bacillati</taxon>
        <taxon>Bacillota</taxon>
        <taxon>Bacilli</taxon>
        <taxon>Bacillales</taxon>
        <taxon>Bacillaceae</taxon>
        <taxon>Bacillus</taxon>
    </lineage>
</organism>
<dbReference type="GO" id="GO:0016020">
    <property type="term" value="C:membrane"/>
    <property type="evidence" value="ECO:0007669"/>
    <property type="project" value="UniProtKB-SubCell"/>
</dbReference>
<evidence type="ECO:0000313" key="8">
    <source>
        <dbReference type="Proteomes" id="UP001178888"/>
    </source>
</evidence>
<keyword evidence="3 6" id="KW-0812">Transmembrane</keyword>
<reference evidence="7" key="1">
    <citation type="submission" date="2023-08" db="EMBL/GenBank/DDBJ databases">
        <title>Nitrogen cycling bacteria in agricultural field soils.</title>
        <authorList>
            <person name="Jang J."/>
        </authorList>
    </citation>
    <scope>NUCLEOTIDE SEQUENCE</scope>
    <source>
        <strain evidence="7">PS3-36</strain>
    </source>
</reference>
<evidence type="ECO:0000256" key="2">
    <source>
        <dbReference type="ARBA" id="ARBA00007375"/>
    </source>
</evidence>
<dbReference type="Proteomes" id="UP001178888">
    <property type="component" value="Unassembled WGS sequence"/>
</dbReference>
<dbReference type="AlphaFoldDB" id="A0AA90R7W8"/>
<evidence type="ECO:0000256" key="4">
    <source>
        <dbReference type="ARBA" id="ARBA00022989"/>
    </source>
</evidence>
<proteinExistence type="inferred from homology"/>
<evidence type="ECO:0000256" key="1">
    <source>
        <dbReference type="ARBA" id="ARBA00004141"/>
    </source>
</evidence>
<accession>A0AA90R7W8</accession>
<comment type="caution">
    <text evidence="7">The sequence shown here is derived from an EMBL/GenBank/DDBJ whole genome shotgun (WGS) entry which is preliminary data.</text>
</comment>
<comment type="similarity">
    <text evidence="2">Belongs to the TMEM86 family.</text>
</comment>
<comment type="subcellular location">
    <subcellularLocation>
        <location evidence="1">Membrane</location>
        <topology evidence="1">Multi-pass membrane protein</topology>
    </subcellularLocation>
</comment>
<dbReference type="PANTHER" id="PTHR31885:SF6">
    <property type="entry name" value="GH04784P"/>
    <property type="match status" value="1"/>
</dbReference>
<dbReference type="RefSeq" id="WP_308914266.1">
    <property type="nucleotide sequence ID" value="NZ_JAVGVR010000001.1"/>
</dbReference>
<evidence type="ECO:0000256" key="5">
    <source>
        <dbReference type="ARBA" id="ARBA00023136"/>
    </source>
</evidence>
<dbReference type="GO" id="GO:0016787">
    <property type="term" value="F:hydrolase activity"/>
    <property type="evidence" value="ECO:0007669"/>
    <property type="project" value="TreeGrafter"/>
</dbReference>
<dbReference type="EMBL" id="JAVGVR010000001">
    <property type="protein sequence ID" value="MDQ6597861.1"/>
    <property type="molecule type" value="Genomic_DNA"/>
</dbReference>
<evidence type="ECO:0000313" key="7">
    <source>
        <dbReference type="EMBL" id="MDQ6597861.1"/>
    </source>
</evidence>
<gene>
    <name evidence="7" type="ORF">RCG21_16075</name>
</gene>
<evidence type="ECO:0000256" key="3">
    <source>
        <dbReference type="ARBA" id="ARBA00022692"/>
    </source>
</evidence>